<evidence type="ECO:0000313" key="3">
    <source>
        <dbReference type="Proteomes" id="UP000032141"/>
    </source>
</evidence>
<dbReference type="HOGENOM" id="CLU_1689170_0_0_1"/>
<feature type="region of interest" description="Disordered" evidence="1">
    <location>
        <begin position="1"/>
        <end position="30"/>
    </location>
</feature>
<dbReference type="EnsemblPlants" id="Bo7g067640.1">
    <property type="protein sequence ID" value="Bo7g067640.1"/>
    <property type="gene ID" value="Bo7g067640"/>
</dbReference>
<feature type="compositionally biased region" description="Basic and acidic residues" evidence="1">
    <location>
        <begin position="13"/>
        <end position="30"/>
    </location>
</feature>
<proteinExistence type="predicted"/>
<sequence length="156" mass="17762">MVGMSVQREADEDGKISREEVSGHGGEGDIKDFEPDWEVLLKLIGNLCFQVVEPDWEVLLKLIGNLCFQVVEPDWEVLLKLIGNLCFQVVEPDWEVLLKLIGNLCFQVVEPDWEVLLKLIGKFCECNVLCVGLVQKKSYLSLVEMGLWDHMSVKKL</sequence>
<reference evidence="2" key="2">
    <citation type="submission" date="2015-03" db="UniProtKB">
        <authorList>
            <consortium name="EnsemblPlants"/>
        </authorList>
    </citation>
    <scope>IDENTIFICATION</scope>
</reference>
<dbReference type="Gramene" id="Bo7g067640.1">
    <property type="protein sequence ID" value="Bo7g067640.1"/>
    <property type="gene ID" value="Bo7g067640"/>
</dbReference>
<accession>A0A0D3D8Z8</accession>
<keyword evidence="3" id="KW-1185">Reference proteome</keyword>
<name>A0A0D3D8Z8_BRAOL</name>
<dbReference type="AlphaFoldDB" id="A0A0D3D8Z8"/>
<reference evidence="2 3" key="1">
    <citation type="journal article" date="2014" name="Genome Biol.">
        <title>Transcriptome and methylome profiling reveals relics of genome dominance in the mesopolyploid Brassica oleracea.</title>
        <authorList>
            <person name="Parkin I.A."/>
            <person name="Koh C."/>
            <person name="Tang H."/>
            <person name="Robinson S.J."/>
            <person name="Kagale S."/>
            <person name="Clarke W.E."/>
            <person name="Town C.D."/>
            <person name="Nixon J."/>
            <person name="Krishnakumar V."/>
            <person name="Bidwell S.L."/>
            <person name="Denoeud F."/>
            <person name="Belcram H."/>
            <person name="Links M.G."/>
            <person name="Just J."/>
            <person name="Clarke C."/>
            <person name="Bender T."/>
            <person name="Huebert T."/>
            <person name="Mason A.S."/>
            <person name="Pires J.C."/>
            <person name="Barker G."/>
            <person name="Moore J."/>
            <person name="Walley P.G."/>
            <person name="Manoli S."/>
            <person name="Batley J."/>
            <person name="Edwards D."/>
            <person name="Nelson M.N."/>
            <person name="Wang X."/>
            <person name="Paterson A.H."/>
            <person name="King G."/>
            <person name="Bancroft I."/>
            <person name="Chalhoub B."/>
            <person name="Sharpe A.G."/>
        </authorList>
    </citation>
    <scope>NUCLEOTIDE SEQUENCE</scope>
    <source>
        <strain evidence="2 3">cv. TO1000</strain>
    </source>
</reference>
<protein>
    <submittedName>
        <fullName evidence="2">Uncharacterized protein</fullName>
    </submittedName>
</protein>
<dbReference type="Proteomes" id="UP000032141">
    <property type="component" value="Chromosome C7"/>
</dbReference>
<evidence type="ECO:0000256" key="1">
    <source>
        <dbReference type="SAM" id="MobiDB-lite"/>
    </source>
</evidence>
<organism evidence="2 3">
    <name type="scientific">Brassica oleracea var. oleracea</name>
    <dbReference type="NCBI Taxonomy" id="109376"/>
    <lineage>
        <taxon>Eukaryota</taxon>
        <taxon>Viridiplantae</taxon>
        <taxon>Streptophyta</taxon>
        <taxon>Embryophyta</taxon>
        <taxon>Tracheophyta</taxon>
        <taxon>Spermatophyta</taxon>
        <taxon>Magnoliopsida</taxon>
        <taxon>eudicotyledons</taxon>
        <taxon>Gunneridae</taxon>
        <taxon>Pentapetalae</taxon>
        <taxon>rosids</taxon>
        <taxon>malvids</taxon>
        <taxon>Brassicales</taxon>
        <taxon>Brassicaceae</taxon>
        <taxon>Brassiceae</taxon>
        <taxon>Brassica</taxon>
    </lineage>
</organism>
<evidence type="ECO:0000313" key="2">
    <source>
        <dbReference type="EnsemblPlants" id="Bo7g067640.1"/>
    </source>
</evidence>